<name>A0A9P8TID2_WICPI</name>
<dbReference type="OrthoDB" id="951172at2759"/>
<dbReference type="InterPro" id="IPR011989">
    <property type="entry name" value="ARM-like"/>
</dbReference>
<sequence length="80" mass="8826">MAKGKDAHKLSNKNSAAAKGAEDESDDEDDEDDIDGSMEWNLRKCSAATMDILATNFPYEALEISLPIIKERISSPQWPV</sequence>
<dbReference type="Gene3D" id="1.25.10.10">
    <property type="entry name" value="Leucine-rich Repeat Variant"/>
    <property type="match status" value="1"/>
</dbReference>
<feature type="non-terminal residue" evidence="2">
    <location>
        <position position="1"/>
    </location>
</feature>
<dbReference type="Proteomes" id="UP000774326">
    <property type="component" value="Unassembled WGS sequence"/>
</dbReference>
<proteinExistence type="predicted"/>
<organism evidence="2 3">
    <name type="scientific">Wickerhamomyces pijperi</name>
    <name type="common">Yeast</name>
    <name type="synonym">Pichia pijperi</name>
    <dbReference type="NCBI Taxonomy" id="599730"/>
    <lineage>
        <taxon>Eukaryota</taxon>
        <taxon>Fungi</taxon>
        <taxon>Dikarya</taxon>
        <taxon>Ascomycota</taxon>
        <taxon>Saccharomycotina</taxon>
        <taxon>Saccharomycetes</taxon>
        <taxon>Phaffomycetales</taxon>
        <taxon>Wickerhamomycetaceae</taxon>
        <taxon>Wickerhamomyces</taxon>
    </lineage>
</organism>
<reference evidence="2" key="1">
    <citation type="journal article" date="2021" name="Open Biol.">
        <title>Shared evolutionary footprints suggest mitochondrial oxidative damage underlies multiple complex I losses in fungi.</title>
        <authorList>
            <person name="Schikora-Tamarit M.A."/>
            <person name="Marcet-Houben M."/>
            <person name="Nosek J."/>
            <person name="Gabaldon T."/>
        </authorList>
    </citation>
    <scope>NUCLEOTIDE SEQUENCE</scope>
    <source>
        <strain evidence="2">CBS2887</strain>
    </source>
</reference>
<dbReference type="EMBL" id="JAEUBG010004691">
    <property type="protein sequence ID" value="KAH3680673.1"/>
    <property type="molecule type" value="Genomic_DNA"/>
</dbReference>
<evidence type="ECO:0000313" key="3">
    <source>
        <dbReference type="Proteomes" id="UP000774326"/>
    </source>
</evidence>
<dbReference type="AlphaFoldDB" id="A0A9P8TID2"/>
<dbReference type="InterPro" id="IPR016024">
    <property type="entry name" value="ARM-type_fold"/>
</dbReference>
<dbReference type="SUPFAM" id="SSF48371">
    <property type="entry name" value="ARM repeat"/>
    <property type="match status" value="1"/>
</dbReference>
<feature type="non-terminal residue" evidence="2">
    <location>
        <position position="80"/>
    </location>
</feature>
<feature type="compositionally biased region" description="Acidic residues" evidence="1">
    <location>
        <begin position="23"/>
        <end position="36"/>
    </location>
</feature>
<reference evidence="2" key="2">
    <citation type="submission" date="2021-01" db="EMBL/GenBank/DDBJ databases">
        <authorList>
            <person name="Schikora-Tamarit M.A."/>
        </authorList>
    </citation>
    <scope>NUCLEOTIDE SEQUENCE</scope>
    <source>
        <strain evidence="2">CBS2887</strain>
    </source>
</reference>
<gene>
    <name evidence="2" type="ORF">WICPIJ_008175</name>
</gene>
<comment type="caution">
    <text evidence="2">The sequence shown here is derived from an EMBL/GenBank/DDBJ whole genome shotgun (WGS) entry which is preliminary data.</text>
</comment>
<keyword evidence="3" id="KW-1185">Reference proteome</keyword>
<accession>A0A9P8TID2</accession>
<feature type="region of interest" description="Disordered" evidence="1">
    <location>
        <begin position="1"/>
        <end position="36"/>
    </location>
</feature>
<protein>
    <submittedName>
        <fullName evidence="2">Uncharacterized protein</fullName>
    </submittedName>
</protein>
<evidence type="ECO:0000313" key="2">
    <source>
        <dbReference type="EMBL" id="KAH3680673.1"/>
    </source>
</evidence>
<evidence type="ECO:0000256" key="1">
    <source>
        <dbReference type="SAM" id="MobiDB-lite"/>
    </source>
</evidence>